<evidence type="ECO:0000313" key="3">
    <source>
        <dbReference type="Proteomes" id="UP000327157"/>
    </source>
</evidence>
<comment type="caution">
    <text evidence="2">The sequence shown here is derived from an EMBL/GenBank/DDBJ whole genome shotgun (WGS) entry which is preliminary data.</text>
</comment>
<feature type="signal peptide" evidence="1">
    <location>
        <begin position="1"/>
        <end position="17"/>
    </location>
</feature>
<reference evidence="3" key="2">
    <citation type="submission" date="2019-10" db="EMBL/GenBank/DDBJ databases">
        <title>A de novo genome assembly of a pear dwarfing rootstock.</title>
        <authorList>
            <person name="Wang F."/>
            <person name="Wang J."/>
            <person name="Li S."/>
            <person name="Zhang Y."/>
            <person name="Fang M."/>
            <person name="Ma L."/>
            <person name="Zhao Y."/>
            <person name="Jiang S."/>
        </authorList>
    </citation>
    <scope>NUCLEOTIDE SEQUENCE [LARGE SCALE GENOMIC DNA]</scope>
</reference>
<reference evidence="2 3" key="1">
    <citation type="submission" date="2019-09" db="EMBL/GenBank/DDBJ databases">
        <authorList>
            <person name="Ou C."/>
        </authorList>
    </citation>
    <scope>NUCLEOTIDE SEQUENCE [LARGE SCALE GENOMIC DNA]</scope>
    <source>
        <strain evidence="2">S2</strain>
        <tissue evidence="2">Leaf</tissue>
    </source>
</reference>
<dbReference type="AlphaFoldDB" id="A0A5N5EYJ7"/>
<keyword evidence="3" id="KW-1185">Reference proteome</keyword>
<feature type="chain" id="PRO_5024294111" evidence="1">
    <location>
        <begin position="18"/>
        <end position="143"/>
    </location>
</feature>
<sequence length="143" mass="16425">MVSIALKLFSLSICCHSLHRSQTCVSIPVKFCFFSFLIWIEDDFKPKRLTFSRDVTLCFLGLLCEAFEALCAQGYDETSNNWEDYLRYVNPEGVEFPLLDSPLLISLYLVPILGEIMRHGNCCQMRGHKVVYLQNYDEVAQGP</sequence>
<proteinExistence type="predicted"/>
<keyword evidence="1" id="KW-0732">Signal</keyword>
<dbReference type="EMBL" id="SMOL01000781">
    <property type="protein sequence ID" value="KAB2595988.1"/>
    <property type="molecule type" value="Genomic_DNA"/>
</dbReference>
<name>A0A5N5EYJ7_9ROSA</name>
<gene>
    <name evidence="2" type="ORF">D8674_031438</name>
</gene>
<reference evidence="2 3" key="3">
    <citation type="submission" date="2019-11" db="EMBL/GenBank/DDBJ databases">
        <title>A de novo genome assembly of a pear dwarfing rootstock.</title>
        <authorList>
            <person name="Wang F."/>
            <person name="Wang J."/>
            <person name="Li S."/>
            <person name="Zhang Y."/>
            <person name="Fang M."/>
            <person name="Ma L."/>
            <person name="Zhao Y."/>
            <person name="Jiang S."/>
        </authorList>
    </citation>
    <scope>NUCLEOTIDE SEQUENCE [LARGE SCALE GENOMIC DNA]</scope>
    <source>
        <strain evidence="2">S2</strain>
        <tissue evidence="2">Leaf</tissue>
    </source>
</reference>
<evidence type="ECO:0000256" key="1">
    <source>
        <dbReference type="SAM" id="SignalP"/>
    </source>
</evidence>
<evidence type="ECO:0000313" key="2">
    <source>
        <dbReference type="EMBL" id="KAB2595988.1"/>
    </source>
</evidence>
<organism evidence="2 3">
    <name type="scientific">Pyrus ussuriensis x Pyrus communis</name>
    <dbReference type="NCBI Taxonomy" id="2448454"/>
    <lineage>
        <taxon>Eukaryota</taxon>
        <taxon>Viridiplantae</taxon>
        <taxon>Streptophyta</taxon>
        <taxon>Embryophyta</taxon>
        <taxon>Tracheophyta</taxon>
        <taxon>Spermatophyta</taxon>
        <taxon>Magnoliopsida</taxon>
        <taxon>eudicotyledons</taxon>
        <taxon>Gunneridae</taxon>
        <taxon>Pentapetalae</taxon>
        <taxon>rosids</taxon>
        <taxon>fabids</taxon>
        <taxon>Rosales</taxon>
        <taxon>Rosaceae</taxon>
        <taxon>Amygdaloideae</taxon>
        <taxon>Maleae</taxon>
        <taxon>Pyrus</taxon>
    </lineage>
</organism>
<protein>
    <submittedName>
        <fullName evidence="2">Uncharacterized protein</fullName>
    </submittedName>
</protein>
<accession>A0A5N5EYJ7</accession>
<dbReference type="Proteomes" id="UP000327157">
    <property type="component" value="Chromosome 7"/>
</dbReference>